<reference evidence="1 2" key="1">
    <citation type="submission" date="2023-11" db="EMBL/GenBank/DDBJ databases">
        <title>A Novel Polar Bacteriovorax (B. antarcticus) Isolated from the Biocrust in Antarctica.</title>
        <authorList>
            <person name="Mun W."/>
            <person name="Choi S.Y."/>
            <person name="Mitchell R.J."/>
        </authorList>
    </citation>
    <scope>NUCLEOTIDE SEQUENCE [LARGE SCALE GENOMIC DNA]</scope>
    <source>
        <strain evidence="1 2">PP10</strain>
    </source>
</reference>
<accession>A0ABU5W3Z3</accession>
<evidence type="ECO:0000313" key="2">
    <source>
        <dbReference type="Proteomes" id="UP001302274"/>
    </source>
</evidence>
<dbReference type="EMBL" id="JAYGJQ010000003">
    <property type="protein sequence ID" value="MEA9358530.1"/>
    <property type="molecule type" value="Genomic_DNA"/>
</dbReference>
<dbReference type="RefSeq" id="WP_323578981.1">
    <property type="nucleotide sequence ID" value="NZ_JAYGJQ010000003.1"/>
</dbReference>
<name>A0ABU5W3Z3_9BACT</name>
<gene>
    <name evidence="1" type="ORF">SHI21_20000</name>
</gene>
<comment type="caution">
    <text evidence="1">The sequence shown here is derived from an EMBL/GenBank/DDBJ whole genome shotgun (WGS) entry which is preliminary data.</text>
</comment>
<protein>
    <recommendedName>
        <fullName evidence="3">Nicotinate-nucleotide adenylyltransferase</fullName>
    </recommendedName>
</protein>
<evidence type="ECO:0008006" key="3">
    <source>
        <dbReference type="Google" id="ProtNLM"/>
    </source>
</evidence>
<sequence length="470" mass="52627">MGLGQRQKALEINLNNRIYGTFAEIGAGQEVARHFFRSGGAAGTIAKSISAYDMTMSDAIYGKEKSGRYVCEERLQKMIDIEYDILISRLADVRSAETTFFAFADTVSAKSFKGTGENHGWLGIKFQHEPGAKPSQVIMHVSMLDAENVQQQEAIGYLGVNLVYAAYYMAQDREKFIASLMDGLTTSRIKIDMIQVEGEAFRGVDSRLLCLELVKLKLCEAVIFDVDGSVLQASEVLYKKNVLVVRGGYRPPTNLSLDMLECGLRKFKASLEKSEQENIIVIPEISMTMLLDRGMVDNEDFLARVDLLSALGQKVLISNSESYSDLNSFFTKYAKKKIAFVMAAYNLEEILNKSRYEGNRCGLGLIGSIGRLLEPNTRLFIYPAVDEENSVIQTTESILASDEMTFLLMYLKENQLIEDIQDFNPEVISIWSRRVLKMIQDGAEGWEKFVPESVAKTVKTKCLFGAKCDI</sequence>
<proteinExistence type="predicted"/>
<dbReference type="Proteomes" id="UP001302274">
    <property type="component" value="Unassembled WGS sequence"/>
</dbReference>
<organism evidence="1 2">
    <name type="scientific">Bacteriovorax antarcticus</name>
    <dbReference type="NCBI Taxonomy" id="3088717"/>
    <lineage>
        <taxon>Bacteria</taxon>
        <taxon>Pseudomonadati</taxon>
        <taxon>Bdellovibrionota</taxon>
        <taxon>Bacteriovoracia</taxon>
        <taxon>Bacteriovoracales</taxon>
        <taxon>Bacteriovoracaceae</taxon>
        <taxon>Bacteriovorax</taxon>
    </lineage>
</organism>
<keyword evidence="2" id="KW-1185">Reference proteome</keyword>
<evidence type="ECO:0000313" key="1">
    <source>
        <dbReference type="EMBL" id="MEA9358530.1"/>
    </source>
</evidence>